<gene>
    <name evidence="3" type="ORF">HMPREF9715_01879</name>
</gene>
<dbReference type="AlphaFoldDB" id="A0AAV3F4J5"/>
<evidence type="ECO:0000313" key="4">
    <source>
        <dbReference type="Proteomes" id="UP000004834"/>
    </source>
</evidence>
<dbReference type="PANTHER" id="PTHR38593:SF1">
    <property type="entry name" value="BLR2558 PROTEIN"/>
    <property type="match status" value="1"/>
</dbReference>
<evidence type="ECO:0000313" key="3">
    <source>
        <dbReference type="EMBL" id="EHO12724.1"/>
    </source>
</evidence>
<sequence length="206" mass="23651">MIFLALIIALAAIACKERPTAKAPEKMAKDQNKANLDHTNYSQGNYHREDSKQGMNQNNHNDKKYADIIVDVISDQLYEIELAKTGKTRANSLRVREFATELEKHHTKRLQQLNALAGQFNYAIPRNLSDSQWKDIQDIESTNSKKFDKKWIDEVISAHNKAVDILIKGIDKTDHINIKNELNNTLQEVRSHLESANYIKNNIINK</sequence>
<dbReference type="InterPro" id="IPR012347">
    <property type="entry name" value="Ferritin-like"/>
</dbReference>
<dbReference type="Gene3D" id="1.20.1260.10">
    <property type="match status" value="1"/>
</dbReference>
<name>A0AAV3F4J5_9FLAO</name>
<feature type="domain" description="DUF4142" evidence="2">
    <location>
        <begin position="66"/>
        <end position="197"/>
    </location>
</feature>
<dbReference type="PANTHER" id="PTHR38593">
    <property type="entry name" value="BLR2558 PROTEIN"/>
    <property type="match status" value="1"/>
</dbReference>
<feature type="compositionally biased region" description="Basic and acidic residues" evidence="1">
    <location>
        <begin position="20"/>
        <end position="36"/>
    </location>
</feature>
<reference evidence="3 4" key="1">
    <citation type="submission" date="2011-11" db="EMBL/GenBank/DDBJ databases">
        <title>The Genome Sequence of Myroides odoratimimus CIP 101113.</title>
        <authorList>
            <person name="Earl A."/>
            <person name="Ward D."/>
            <person name="Feldgarden M."/>
            <person name="Gevers D."/>
            <person name="Huys G."/>
            <person name="Young S.K."/>
            <person name="Zeng Q."/>
            <person name="Gargeya S."/>
            <person name="Fitzgerald M."/>
            <person name="Haas B."/>
            <person name="Abouelleil A."/>
            <person name="Alvarado L."/>
            <person name="Arachchi H.M."/>
            <person name="Berlin A."/>
            <person name="Brown A."/>
            <person name="Chapman S.B."/>
            <person name="Chen Z."/>
            <person name="Dunbar C."/>
            <person name="Freedman E."/>
            <person name="Gearin G."/>
            <person name="Goldberg J."/>
            <person name="Griggs A."/>
            <person name="Gujja S."/>
            <person name="Heiman D."/>
            <person name="Howarth C."/>
            <person name="Larson L."/>
            <person name="Lui A."/>
            <person name="MacDonald P.J.P."/>
            <person name="Montmayeur A."/>
            <person name="Murphy C."/>
            <person name="Neiman D."/>
            <person name="Pearson M."/>
            <person name="Priest M."/>
            <person name="Roberts A."/>
            <person name="Saif S."/>
            <person name="Shea T."/>
            <person name="Shenoy N."/>
            <person name="Sisk P."/>
            <person name="Stolte C."/>
            <person name="Sykes S."/>
            <person name="Wortman J."/>
            <person name="Nusbaum C."/>
            <person name="Birren B."/>
        </authorList>
    </citation>
    <scope>NUCLEOTIDE SEQUENCE [LARGE SCALE GENOMIC DNA]</scope>
    <source>
        <strain evidence="3 4">CIP 101113</strain>
    </source>
</reference>
<proteinExistence type="predicted"/>
<dbReference type="EMBL" id="AGEE01000017">
    <property type="protein sequence ID" value="EHO12724.1"/>
    <property type="molecule type" value="Genomic_DNA"/>
</dbReference>
<organism evidence="3 4">
    <name type="scientific">Myroides odoratimimus CIP 101113</name>
    <dbReference type="NCBI Taxonomy" id="883154"/>
    <lineage>
        <taxon>Bacteria</taxon>
        <taxon>Pseudomonadati</taxon>
        <taxon>Bacteroidota</taxon>
        <taxon>Flavobacteriia</taxon>
        <taxon>Flavobacteriales</taxon>
        <taxon>Flavobacteriaceae</taxon>
        <taxon>Myroides</taxon>
    </lineage>
</organism>
<dbReference type="InterPro" id="IPR025419">
    <property type="entry name" value="DUF4142"/>
</dbReference>
<dbReference type="Pfam" id="PF13628">
    <property type="entry name" value="DUF4142"/>
    <property type="match status" value="1"/>
</dbReference>
<feature type="region of interest" description="Disordered" evidence="1">
    <location>
        <begin position="20"/>
        <end position="60"/>
    </location>
</feature>
<evidence type="ECO:0000256" key="1">
    <source>
        <dbReference type="SAM" id="MobiDB-lite"/>
    </source>
</evidence>
<accession>A0AAV3F4J5</accession>
<protein>
    <recommendedName>
        <fullName evidence="2">DUF4142 domain-containing protein</fullName>
    </recommendedName>
</protein>
<comment type="caution">
    <text evidence="3">The sequence shown here is derived from an EMBL/GenBank/DDBJ whole genome shotgun (WGS) entry which is preliminary data.</text>
</comment>
<evidence type="ECO:0000259" key="2">
    <source>
        <dbReference type="Pfam" id="PF13628"/>
    </source>
</evidence>
<dbReference type="Proteomes" id="UP000004834">
    <property type="component" value="Unassembled WGS sequence"/>
</dbReference>